<evidence type="ECO:0000313" key="5">
    <source>
        <dbReference type="EMBL" id="NXX80978.1"/>
    </source>
</evidence>
<name>A0A852KUX7_UROIN</name>
<dbReference type="Pfam" id="PF04991">
    <property type="entry name" value="LicD"/>
    <property type="match status" value="1"/>
</dbReference>
<dbReference type="GO" id="GO:0005794">
    <property type="term" value="C:Golgi apparatus"/>
    <property type="evidence" value="ECO:0007669"/>
    <property type="project" value="TreeGrafter"/>
</dbReference>
<organism evidence="5 6">
    <name type="scientific">Urocolius indicus</name>
    <name type="common">Red-faced mousebird</name>
    <name type="synonym">Colius indicus</name>
    <dbReference type="NCBI Taxonomy" id="458196"/>
    <lineage>
        <taxon>Eukaryota</taxon>
        <taxon>Metazoa</taxon>
        <taxon>Chordata</taxon>
        <taxon>Craniata</taxon>
        <taxon>Vertebrata</taxon>
        <taxon>Euteleostomi</taxon>
        <taxon>Archelosauria</taxon>
        <taxon>Archosauria</taxon>
        <taxon>Dinosauria</taxon>
        <taxon>Saurischia</taxon>
        <taxon>Theropoda</taxon>
        <taxon>Coelurosauria</taxon>
        <taxon>Aves</taxon>
        <taxon>Neognathae</taxon>
        <taxon>Neoaves</taxon>
        <taxon>Telluraves</taxon>
        <taxon>Coraciimorphae</taxon>
        <taxon>Coliiformes</taxon>
        <taxon>Coliidae</taxon>
        <taxon>Urocolius</taxon>
    </lineage>
</organism>
<dbReference type="GO" id="GO:0035269">
    <property type="term" value="P:protein O-linked glycosylation via mannose"/>
    <property type="evidence" value="ECO:0007669"/>
    <property type="project" value="TreeGrafter"/>
</dbReference>
<dbReference type="PANTHER" id="PTHR13627:SF31">
    <property type="entry name" value="RIBITOL 5-PHOSPHATE TRANSFERASE FKRP"/>
    <property type="match status" value="1"/>
</dbReference>
<comment type="similarity">
    <text evidence="1">Belongs to the LicD transferase family.</text>
</comment>
<comment type="caution">
    <text evidence="5">The sequence shown here is derived from an EMBL/GenBank/DDBJ whole genome shotgun (WGS) entry which is preliminary data.</text>
</comment>
<feature type="domain" description="LicD/FKTN/FKRP nucleotidyltransferase" evidence="3">
    <location>
        <begin position="297"/>
        <end position="336"/>
    </location>
</feature>
<dbReference type="Pfam" id="PF22921">
    <property type="entry name" value="FKRP_N"/>
    <property type="match status" value="1"/>
</dbReference>
<evidence type="ECO:0000256" key="2">
    <source>
        <dbReference type="ARBA" id="ARBA00033332"/>
    </source>
</evidence>
<gene>
    <name evidence="5" type="primary">Fkrp</name>
    <name evidence="5" type="ORF">UROIND_R14683</name>
</gene>
<feature type="domain" description="FKRP stem" evidence="4">
    <location>
        <begin position="9"/>
        <end position="242"/>
    </location>
</feature>
<evidence type="ECO:0000259" key="3">
    <source>
        <dbReference type="Pfam" id="PF04991"/>
    </source>
</evidence>
<dbReference type="InterPro" id="IPR007074">
    <property type="entry name" value="LicD/FKTN/FKRP_NTP_transf"/>
</dbReference>
<evidence type="ECO:0000256" key="1">
    <source>
        <dbReference type="ARBA" id="ARBA00010623"/>
    </source>
</evidence>
<protein>
    <recommendedName>
        <fullName evidence="2">Ribitol-5-phosphate transferase</fullName>
    </recommendedName>
</protein>
<sequence length="449" mass="49559">KAEAPFCPSQTLPRGITVLLRDFQPFAHDLVATSASFSSLGFPVVVTSETPPYPPVSFPPGVRFVALNPLPSQSPVLTLPGPLVATQHVALVPDGCRGVPGLLERMRDELDKFPLDSPTKMVAAPVGSTPPGCFGLRLEPKAWTVRYLASNPLVCHVPRGPSVLLLRSGHFFSLPFPLVPPTLLGVSFQAAFHGWNLQMIPQPFPSPPAPPLNPHLAWKSQKAAQGARRRLMERLGLKLEVLADGGELWHGCGKDTPRCFGTIHSQTPEYLLRDLWTPPCCLKALRETAKHVVEVLEEAGVRYWLEGGSLLGAVRSGDIIPWDYDVDLGFYREDLVKCSWLVAAAAGRAGEDPKGFYWEKAPEGEFYRVHFSRWNRLHVDLWPFYPRAGGVMTKDTWLGHPQDVEFPESFLQPLVPLEFGGFMAMAPNDARGFLELKFGPGAIERPQYP</sequence>
<dbReference type="InterPro" id="IPR055105">
    <property type="entry name" value="FKRP_N"/>
</dbReference>
<evidence type="ECO:0000259" key="4">
    <source>
        <dbReference type="Pfam" id="PF22921"/>
    </source>
</evidence>
<evidence type="ECO:0000313" key="6">
    <source>
        <dbReference type="Proteomes" id="UP000654395"/>
    </source>
</evidence>
<dbReference type="OrthoDB" id="444255at2759"/>
<feature type="non-terminal residue" evidence="5">
    <location>
        <position position="1"/>
    </location>
</feature>
<reference evidence="5" key="1">
    <citation type="submission" date="2020-02" db="EMBL/GenBank/DDBJ databases">
        <title>Bird 10,000 Genomes (B10K) Project - Family phase.</title>
        <authorList>
            <person name="Zhang G."/>
        </authorList>
    </citation>
    <scope>NUCLEOTIDE SEQUENCE</scope>
    <source>
        <strain evidence="5">B10K-DU-030-59</strain>
    </source>
</reference>
<proteinExistence type="inferred from homology"/>
<dbReference type="Proteomes" id="UP000654395">
    <property type="component" value="Unassembled WGS sequence"/>
</dbReference>
<dbReference type="InterPro" id="IPR052613">
    <property type="entry name" value="LicD_transferase"/>
</dbReference>
<feature type="non-terminal residue" evidence="5">
    <location>
        <position position="449"/>
    </location>
</feature>
<dbReference type="PANTHER" id="PTHR13627">
    <property type="entry name" value="FUKUTIN RELATED PROTEIN"/>
    <property type="match status" value="1"/>
</dbReference>
<accession>A0A852KUX7</accession>
<dbReference type="EMBL" id="WBNH01007028">
    <property type="protein sequence ID" value="NXX80978.1"/>
    <property type="molecule type" value="Genomic_DNA"/>
</dbReference>
<dbReference type="AlphaFoldDB" id="A0A852KUX7"/>
<keyword evidence="6" id="KW-1185">Reference proteome</keyword>